<keyword evidence="3" id="KW-0597">Phosphoprotein</keyword>
<dbReference type="InterPro" id="IPR010071">
    <property type="entry name" value="AA_adenyl_dom"/>
</dbReference>
<dbReference type="Proteomes" id="UP000637513">
    <property type="component" value="Unassembled WGS sequence"/>
</dbReference>
<dbReference type="SUPFAM" id="SSF52777">
    <property type="entry name" value="CoA-dependent acyltransferases"/>
    <property type="match status" value="2"/>
</dbReference>
<dbReference type="Pfam" id="PF00668">
    <property type="entry name" value="Condensation"/>
    <property type="match status" value="1"/>
</dbReference>
<dbReference type="InterPro" id="IPR000873">
    <property type="entry name" value="AMP-dep_synth/lig_dom"/>
</dbReference>
<dbReference type="Gene3D" id="2.30.38.10">
    <property type="entry name" value="Luciferase, Domain 3"/>
    <property type="match status" value="1"/>
</dbReference>
<dbReference type="PANTHER" id="PTHR45527">
    <property type="entry name" value="NONRIBOSOMAL PEPTIDE SYNTHETASE"/>
    <property type="match status" value="1"/>
</dbReference>
<evidence type="ECO:0000256" key="2">
    <source>
        <dbReference type="ARBA" id="ARBA00022450"/>
    </source>
</evidence>
<proteinExistence type="predicted"/>
<dbReference type="Gene3D" id="3.30.300.30">
    <property type="match status" value="1"/>
</dbReference>
<dbReference type="PROSITE" id="PS50075">
    <property type="entry name" value="CARRIER"/>
    <property type="match status" value="1"/>
</dbReference>
<keyword evidence="7" id="KW-1185">Reference proteome</keyword>
<dbReference type="SMART" id="SM00823">
    <property type="entry name" value="PKS_PP"/>
    <property type="match status" value="1"/>
</dbReference>
<dbReference type="InterPro" id="IPR045851">
    <property type="entry name" value="AMP-bd_C_sf"/>
</dbReference>
<dbReference type="Pfam" id="PF00550">
    <property type="entry name" value="PP-binding"/>
    <property type="match status" value="1"/>
</dbReference>
<dbReference type="NCBIfam" id="TIGR01733">
    <property type="entry name" value="AA-adenyl-dom"/>
    <property type="match status" value="1"/>
</dbReference>
<reference evidence="6 7" key="1">
    <citation type="submission" date="2020-08" db="EMBL/GenBank/DDBJ databases">
        <title>Genome public.</title>
        <authorList>
            <person name="Liu C."/>
            <person name="Sun Q."/>
        </authorList>
    </citation>
    <scope>NUCLEOTIDE SEQUENCE [LARGE SCALE GENOMIC DNA]</scope>
    <source>
        <strain evidence="6 7">BX3</strain>
    </source>
</reference>
<name>A0ABR7MRM0_9FIRM</name>
<dbReference type="PROSITE" id="PS00455">
    <property type="entry name" value="AMP_BINDING"/>
    <property type="match status" value="1"/>
</dbReference>
<dbReference type="Pfam" id="PF13193">
    <property type="entry name" value="AMP-binding_C"/>
    <property type="match status" value="1"/>
</dbReference>
<dbReference type="Gene3D" id="1.10.1200.10">
    <property type="entry name" value="ACP-like"/>
    <property type="match status" value="1"/>
</dbReference>
<dbReference type="InterPro" id="IPR013120">
    <property type="entry name" value="FAR_NAD-bd"/>
</dbReference>
<dbReference type="Gene3D" id="3.40.50.980">
    <property type="match status" value="2"/>
</dbReference>
<organism evidence="6 7">
    <name type="scientific">Jutongia hominis</name>
    <dbReference type="NCBI Taxonomy" id="2763664"/>
    <lineage>
        <taxon>Bacteria</taxon>
        <taxon>Bacillati</taxon>
        <taxon>Bacillota</taxon>
        <taxon>Clostridia</taxon>
        <taxon>Lachnospirales</taxon>
        <taxon>Lachnospiraceae</taxon>
        <taxon>Jutongia</taxon>
    </lineage>
</organism>
<dbReference type="Gene3D" id="3.40.50.720">
    <property type="entry name" value="NAD(P)-binding Rossmann-like Domain"/>
    <property type="match status" value="1"/>
</dbReference>
<feature type="domain" description="Carrier" evidence="5">
    <location>
        <begin position="945"/>
        <end position="1019"/>
    </location>
</feature>
<keyword evidence="4" id="KW-0436">Ligase</keyword>
<evidence type="ECO:0000256" key="4">
    <source>
        <dbReference type="ARBA" id="ARBA00022598"/>
    </source>
</evidence>
<dbReference type="Gene3D" id="3.30.559.10">
    <property type="entry name" value="Chloramphenicol acetyltransferase-like domain"/>
    <property type="match status" value="1"/>
</dbReference>
<evidence type="ECO:0000256" key="1">
    <source>
        <dbReference type="ARBA" id="ARBA00001957"/>
    </source>
</evidence>
<dbReference type="Pfam" id="PF00501">
    <property type="entry name" value="AMP-binding"/>
    <property type="match status" value="1"/>
</dbReference>
<dbReference type="InterPro" id="IPR020806">
    <property type="entry name" value="PKS_PP-bd"/>
</dbReference>
<dbReference type="InterPro" id="IPR025110">
    <property type="entry name" value="AMP-bd_C"/>
</dbReference>
<dbReference type="InterPro" id="IPR001242">
    <property type="entry name" value="Condensation_dom"/>
</dbReference>
<protein>
    <submittedName>
        <fullName evidence="6">Amino acid adenylation domain-containing protein</fullName>
    </submittedName>
</protein>
<dbReference type="Pfam" id="PF07993">
    <property type="entry name" value="NAD_binding_4"/>
    <property type="match status" value="1"/>
</dbReference>
<dbReference type="PANTHER" id="PTHR45527:SF1">
    <property type="entry name" value="FATTY ACID SYNTHASE"/>
    <property type="match status" value="1"/>
</dbReference>
<dbReference type="InterPro" id="IPR020845">
    <property type="entry name" value="AMP-binding_CS"/>
</dbReference>
<dbReference type="SUPFAM" id="SSF51735">
    <property type="entry name" value="NAD(P)-binding Rossmann-fold domains"/>
    <property type="match status" value="1"/>
</dbReference>
<dbReference type="InterPro" id="IPR009081">
    <property type="entry name" value="PP-bd_ACP"/>
</dbReference>
<accession>A0ABR7MRM0</accession>
<comment type="caution">
    <text evidence="6">The sequence shown here is derived from an EMBL/GenBank/DDBJ whole genome shotgun (WGS) entry which is preliminary data.</text>
</comment>
<dbReference type="SUPFAM" id="SSF47336">
    <property type="entry name" value="ACP-like"/>
    <property type="match status" value="1"/>
</dbReference>
<dbReference type="EMBL" id="JACRSW010000007">
    <property type="protein sequence ID" value="MBC8556442.1"/>
    <property type="molecule type" value="Genomic_DNA"/>
</dbReference>
<gene>
    <name evidence="6" type="ORF">H8700_01770</name>
</gene>
<dbReference type="SUPFAM" id="SSF56801">
    <property type="entry name" value="Acetyl-CoA synthetase-like"/>
    <property type="match status" value="1"/>
</dbReference>
<dbReference type="InterPro" id="IPR036291">
    <property type="entry name" value="NAD(P)-bd_dom_sf"/>
</dbReference>
<dbReference type="InterPro" id="IPR036736">
    <property type="entry name" value="ACP-like_sf"/>
</dbReference>
<dbReference type="RefSeq" id="WP_249302613.1">
    <property type="nucleotide sequence ID" value="NZ_JACRSW010000007.1"/>
</dbReference>
<evidence type="ECO:0000256" key="3">
    <source>
        <dbReference type="ARBA" id="ARBA00022553"/>
    </source>
</evidence>
<dbReference type="Gene3D" id="3.30.559.30">
    <property type="entry name" value="Nonribosomal peptide synthetase, condensation domain"/>
    <property type="match status" value="1"/>
</dbReference>
<sequence>MKQYHLSVPQQNIWNLQKFYSETAIGNQCGAILYNEKKNTELLKKAIYKFIKSQSGMRLFFIEKDEPMQCISQEICEDIPVKKFVSMEHFEEYAKEFAKNPVGLYAKKMYRFVIFEVQDRSGVLVTLSHLISDAWSFSLMANQVDVVYHNLEQGKDEILDIADYMDYICAEDEYFKSDRFKKDKLYWDEKYRYQPEKSIIKICSNKKNSIEAKRVTKSVPMEIEKKLENYCKLYNTTPAVLFEAALIIYLSRINYDNESVTIGIPVLNRKNIYEKKIAGMFVSTMPFTIYVDKSMLISSLIHEITKGHMDMFRHQKYPYSNILKSLRERQNFEGNLYDVMISYQNAKTNTKAETRWYSNGCSEIPLVIHIDNRDTKNSHTINFDYQTAVFSDEKEVIMLFDRLMFILDQIVDDKNGKIKEIRIIPYRENKSIIEKFNDTHMSYTDEKCIHELFREQAKKTPNNIALVENDRQYTYKQLDFLTDKLAYILRKKGVKNNEVVPIIAKKSWQAVVAIISILKAGGAYMPVDPTYPFERIQFIVRSARSKVACVLDYFEKIQDVDYIDLKKDLEKISNNNLKAPIISNLNEMSNLCYIIFTSGSSGQPKGVMITHRNLYNYVKTVMNTYKISHFNMSFITSLYVDLSITVTFLPLLTGSTLEVVNQDLMNGLKYIINKSDDLYKLTPTHVDMLQEMQLELPKNATFILGGEAIKLKNIEYICKNARLLDEYGPTEITVGCCIKMYERGMKEYNITIGEPIANSQIYILDKNGDPLPIGVAGELCVAGEGVSRGYIGCPELTAEKFVSNPYATVENMHGKIIYHTGDLARWRIDGEIEYLGRIDAQVKIRGLRIELGEIESVMSRNEGIYQVAVADKTDENGRQYLVGYYTSDDKIDENRIRNNLLTSLPQYMVPNYFMRLNEMPMTRSGKVDRKNLPLPLFSNTNIYVTPSNPVEEKLCHILEKLLHMDRIGINDNFFEVGGDSLTAIQYVTKAHSMGIKIDLQNVFDYPTIKALNDFLQDKSKLKVQYQEAELKKYKGIFGRNVIVKEERFEKKSLGNILLTGATGFLGAHVLNELMQKENGKIYCLIRSQKADDRRGRLSKILKYYFGDKYDSEINKRIIPIVGDIEKEGLSYDMPTDVQTVIHTAASVKHYGSYEYFYKVNTEGTKHAVEYAQKIKAKFIHISTLSVSGNSMADDFTIYRSNKEKNFNETSFYIGQSLDNVYIRSKFEAERKVYDAMLNGLDAKIIRVGNLTNRVCDYKFQPNYESNAFLTRIKAILEFGLFPEYLMSLYTEFSPIDKTAEGIVKIAQYANRQCVFHLNSNKVIYFDRFLEIANKLGISMKVVNGGEFNKALQETAKQDSTEYIYEAFQNDIDEQGYLVYDSNIHIENNFTLCFLKKVGFEWNETDIRYISGYIDYFRKIGYLEV</sequence>
<dbReference type="InterPro" id="IPR023213">
    <property type="entry name" value="CAT-like_dom_sf"/>
</dbReference>
<evidence type="ECO:0000313" key="6">
    <source>
        <dbReference type="EMBL" id="MBC8556442.1"/>
    </source>
</evidence>
<evidence type="ECO:0000313" key="7">
    <source>
        <dbReference type="Proteomes" id="UP000637513"/>
    </source>
</evidence>
<dbReference type="SMART" id="SM01294">
    <property type="entry name" value="PKS_PP_betabranch"/>
    <property type="match status" value="1"/>
</dbReference>
<keyword evidence="2" id="KW-0596">Phosphopantetheine</keyword>
<comment type="cofactor">
    <cofactor evidence="1">
        <name>pantetheine 4'-phosphate</name>
        <dbReference type="ChEBI" id="CHEBI:47942"/>
    </cofactor>
</comment>
<evidence type="ECO:0000259" key="5">
    <source>
        <dbReference type="PROSITE" id="PS50075"/>
    </source>
</evidence>